<dbReference type="PANTHER" id="PTHR30329:SF21">
    <property type="entry name" value="LIPOPROTEIN YIAD-RELATED"/>
    <property type="match status" value="1"/>
</dbReference>
<keyword evidence="3" id="KW-0998">Cell outer membrane</keyword>
<evidence type="ECO:0000313" key="6">
    <source>
        <dbReference type="EMBL" id="MCA6073291.1"/>
    </source>
</evidence>
<dbReference type="InterPro" id="IPR050330">
    <property type="entry name" value="Bact_OuterMem_StrucFunc"/>
</dbReference>
<evidence type="ECO:0000256" key="2">
    <source>
        <dbReference type="ARBA" id="ARBA00023136"/>
    </source>
</evidence>
<dbReference type="PROSITE" id="PS51123">
    <property type="entry name" value="OMPA_2"/>
    <property type="match status" value="1"/>
</dbReference>
<dbReference type="Gene3D" id="2.120.10.30">
    <property type="entry name" value="TolB, C-terminal domain"/>
    <property type="match status" value="1"/>
</dbReference>
<comment type="caution">
    <text evidence="6">The sequence shown here is derived from an EMBL/GenBank/DDBJ whole genome shotgun (WGS) entry which is preliminary data.</text>
</comment>
<dbReference type="Proteomes" id="UP001139409">
    <property type="component" value="Unassembled WGS sequence"/>
</dbReference>
<protein>
    <submittedName>
        <fullName evidence="6">OmpA family protein</fullName>
    </submittedName>
</protein>
<dbReference type="Gene3D" id="3.30.1330.60">
    <property type="entry name" value="OmpA-like domain"/>
    <property type="match status" value="1"/>
</dbReference>
<dbReference type="CDD" id="cd07185">
    <property type="entry name" value="OmpA_C-like"/>
    <property type="match status" value="1"/>
</dbReference>
<keyword evidence="7" id="KW-1185">Reference proteome</keyword>
<dbReference type="InterPro" id="IPR011659">
    <property type="entry name" value="WD40"/>
</dbReference>
<proteinExistence type="predicted"/>
<evidence type="ECO:0000259" key="5">
    <source>
        <dbReference type="PROSITE" id="PS51123"/>
    </source>
</evidence>
<dbReference type="Pfam" id="PF07676">
    <property type="entry name" value="PD40"/>
    <property type="match status" value="3"/>
</dbReference>
<dbReference type="SUPFAM" id="SSF48452">
    <property type="entry name" value="TPR-like"/>
    <property type="match status" value="1"/>
</dbReference>
<evidence type="ECO:0000256" key="3">
    <source>
        <dbReference type="ARBA" id="ARBA00023237"/>
    </source>
</evidence>
<dbReference type="PRINTS" id="PR01021">
    <property type="entry name" value="OMPADOMAIN"/>
</dbReference>
<organism evidence="6 7">
    <name type="scientific">Fulvivirga sedimenti</name>
    <dbReference type="NCBI Taxonomy" id="2879465"/>
    <lineage>
        <taxon>Bacteria</taxon>
        <taxon>Pseudomonadati</taxon>
        <taxon>Bacteroidota</taxon>
        <taxon>Cytophagia</taxon>
        <taxon>Cytophagales</taxon>
        <taxon>Fulvivirgaceae</taxon>
        <taxon>Fulvivirga</taxon>
    </lineage>
</organism>
<gene>
    <name evidence="6" type="ORF">LDX50_00335</name>
</gene>
<dbReference type="Pfam" id="PF00691">
    <property type="entry name" value="OmpA"/>
    <property type="match status" value="1"/>
</dbReference>
<dbReference type="InterPro" id="IPR011042">
    <property type="entry name" value="6-blade_b-propeller_TolB-like"/>
</dbReference>
<evidence type="ECO:0000256" key="4">
    <source>
        <dbReference type="PROSITE-ProRule" id="PRU00473"/>
    </source>
</evidence>
<evidence type="ECO:0000313" key="7">
    <source>
        <dbReference type="Proteomes" id="UP001139409"/>
    </source>
</evidence>
<dbReference type="InterPro" id="IPR011990">
    <property type="entry name" value="TPR-like_helical_dom_sf"/>
</dbReference>
<feature type="domain" description="OmpA-like" evidence="5">
    <location>
        <begin position="650"/>
        <end position="762"/>
    </location>
</feature>
<dbReference type="SUPFAM" id="SSF103088">
    <property type="entry name" value="OmpA-like"/>
    <property type="match status" value="1"/>
</dbReference>
<sequence length="770" mass="86743">MMRFFIGITLVLFFTGVYAQGDLATADKYFKLKSYDKALPLFEDAVSNGVDDPMIHYKLAYCYTEQDATADKLKAIPHFEKALAGAGNYLPADTPMLLGELYHRNGQLNDARAHYANYRKTIKSNQKLINEIDRRLAMIDNAEKLMKQPLDTKIKNLGSIINSPLTEYNPVVATDESVMAYTSLRPNDGKNRSGEKYIEEIKISYNHAGNWSQPEVIDVASDYNVGTAGISPDGQHMLIFIGGAEGTGDLYFLHKTGNGWSDPEPLDSRINSKYRETTGSMTPDGKTIYFASDRPQGLGGLDIYRSDLLPSGEWSAPVNLGPSVNTPYDEDAPFIHPDKWTLFFTSDGHNSMGGRDIFVSRLFNEEWTTPENMGYPINTTFDDNYFTLSADGRKGYFASDRVGGQGGQDLYSIDMPEEESNIPLTMIKGRIFNRETGEPLATTIYMIDVESGKKLDFVYQPDPATGKYLIVLPPSKNYDMVIESEGFLPYTLNINVPGQTYFYELFQQISLEPIRQFDVTVGQRVEVRNAFYDSHEEAVADQKKTHEAKLIHSGDVDVYELMNDLIAAGDEEAIDYLLELINTEHPIEQVNFREDPRLEVAVRYFYYDESDESKFEQKNVGDKTVFSLPSVPVTEVAKRQLNEKDVPATIDPNVLNVTEKIYFLVDKSNLDPKYSASLNDILKLLKEHDELGIQISGYASSEGNEDYNRELSNKRAIAVLEYFNHKGVVRRRIVARGYGETKDDKSSAEESRRVEVKVILLEGHARISAP</sequence>
<dbReference type="PANTHER" id="PTHR30329">
    <property type="entry name" value="STATOR ELEMENT OF FLAGELLAR MOTOR COMPLEX"/>
    <property type="match status" value="1"/>
</dbReference>
<evidence type="ECO:0000256" key="1">
    <source>
        <dbReference type="ARBA" id="ARBA00004442"/>
    </source>
</evidence>
<dbReference type="InterPro" id="IPR036737">
    <property type="entry name" value="OmpA-like_sf"/>
</dbReference>
<accession>A0A9X1KY75</accession>
<dbReference type="InterPro" id="IPR006665">
    <property type="entry name" value="OmpA-like"/>
</dbReference>
<comment type="subcellular location">
    <subcellularLocation>
        <location evidence="1">Cell outer membrane</location>
    </subcellularLocation>
</comment>
<dbReference type="AlphaFoldDB" id="A0A9X1KY75"/>
<dbReference type="GO" id="GO:0009279">
    <property type="term" value="C:cell outer membrane"/>
    <property type="evidence" value="ECO:0007669"/>
    <property type="project" value="UniProtKB-SubCell"/>
</dbReference>
<reference evidence="6" key="1">
    <citation type="submission" date="2021-09" db="EMBL/GenBank/DDBJ databases">
        <title>Fulvivirga sp. isolated from coastal sediment.</title>
        <authorList>
            <person name="Yu H."/>
        </authorList>
    </citation>
    <scope>NUCLEOTIDE SEQUENCE</scope>
    <source>
        <strain evidence="6">1062</strain>
    </source>
</reference>
<name>A0A9X1KY75_9BACT</name>
<keyword evidence="2 4" id="KW-0472">Membrane</keyword>
<dbReference type="Gene3D" id="1.25.40.10">
    <property type="entry name" value="Tetratricopeptide repeat domain"/>
    <property type="match status" value="1"/>
</dbReference>
<dbReference type="InterPro" id="IPR006664">
    <property type="entry name" value="OMP_bac"/>
</dbReference>
<dbReference type="EMBL" id="JAIXNE010000001">
    <property type="protein sequence ID" value="MCA6073291.1"/>
    <property type="molecule type" value="Genomic_DNA"/>
</dbReference>
<dbReference type="RefSeq" id="WP_225696409.1">
    <property type="nucleotide sequence ID" value="NZ_JAIXNE010000001.1"/>
</dbReference>
<dbReference type="SUPFAM" id="SSF82171">
    <property type="entry name" value="DPP6 N-terminal domain-like"/>
    <property type="match status" value="1"/>
</dbReference>